<dbReference type="PRINTS" id="PR01415">
    <property type="entry name" value="ANKYRIN"/>
</dbReference>
<feature type="compositionally biased region" description="Polar residues" evidence="4">
    <location>
        <begin position="569"/>
        <end position="578"/>
    </location>
</feature>
<dbReference type="PROSITE" id="PS50297">
    <property type="entry name" value="ANK_REP_REGION"/>
    <property type="match status" value="1"/>
</dbReference>
<dbReference type="Pfam" id="PF12796">
    <property type="entry name" value="Ank_2"/>
    <property type="match status" value="2"/>
</dbReference>
<feature type="compositionally biased region" description="Polar residues" evidence="4">
    <location>
        <begin position="443"/>
        <end position="452"/>
    </location>
</feature>
<dbReference type="PANTHER" id="PTHR24180:SF45">
    <property type="entry name" value="POLY [ADP-RIBOSE] POLYMERASE TANKYRASE"/>
    <property type="match status" value="1"/>
</dbReference>
<accession>A0A0C3AV34</accession>
<dbReference type="AlphaFoldDB" id="A0A0C3AV34"/>
<dbReference type="PROSITE" id="PS50088">
    <property type="entry name" value="ANK_REPEAT"/>
    <property type="match status" value="2"/>
</dbReference>
<feature type="compositionally biased region" description="Low complexity" evidence="4">
    <location>
        <begin position="311"/>
        <end position="322"/>
    </location>
</feature>
<reference evidence="6" key="2">
    <citation type="submission" date="2015-01" db="EMBL/GenBank/DDBJ databases">
        <title>Evolutionary Origins and Diversification of the Mycorrhizal Mutualists.</title>
        <authorList>
            <consortium name="DOE Joint Genome Institute"/>
            <consortium name="Mycorrhizal Genomics Consortium"/>
            <person name="Kohler A."/>
            <person name="Kuo A."/>
            <person name="Nagy L.G."/>
            <person name="Floudas D."/>
            <person name="Copeland A."/>
            <person name="Barry K.W."/>
            <person name="Cichocki N."/>
            <person name="Veneault-Fourrey C."/>
            <person name="LaButti K."/>
            <person name="Lindquist E.A."/>
            <person name="Lipzen A."/>
            <person name="Lundell T."/>
            <person name="Morin E."/>
            <person name="Murat C."/>
            <person name="Riley R."/>
            <person name="Ohm R."/>
            <person name="Sun H."/>
            <person name="Tunlid A."/>
            <person name="Henrissat B."/>
            <person name="Grigoriev I.V."/>
            <person name="Hibbett D.S."/>
            <person name="Martin F."/>
        </authorList>
    </citation>
    <scope>NUCLEOTIDE SEQUENCE [LARGE SCALE GENOMIC DNA]</scope>
    <source>
        <strain evidence="6">Foug A</strain>
    </source>
</reference>
<dbReference type="Proteomes" id="UP000053989">
    <property type="component" value="Unassembled WGS sequence"/>
</dbReference>
<feature type="compositionally biased region" description="Polar residues" evidence="4">
    <location>
        <begin position="331"/>
        <end position="341"/>
    </location>
</feature>
<dbReference type="EMBL" id="KN822008">
    <property type="protein sequence ID" value="KIM68822.1"/>
    <property type="molecule type" value="Genomic_DNA"/>
</dbReference>
<gene>
    <name evidence="5" type="ORF">SCLCIDRAFT_897518</name>
</gene>
<feature type="region of interest" description="Disordered" evidence="4">
    <location>
        <begin position="281"/>
        <end position="485"/>
    </location>
</feature>
<evidence type="ECO:0000256" key="1">
    <source>
        <dbReference type="ARBA" id="ARBA00022737"/>
    </source>
</evidence>
<feature type="repeat" description="ANK" evidence="3">
    <location>
        <begin position="160"/>
        <end position="210"/>
    </location>
</feature>
<reference evidence="5 6" key="1">
    <citation type="submission" date="2014-04" db="EMBL/GenBank/DDBJ databases">
        <authorList>
            <consortium name="DOE Joint Genome Institute"/>
            <person name="Kuo A."/>
            <person name="Kohler A."/>
            <person name="Nagy L.G."/>
            <person name="Floudas D."/>
            <person name="Copeland A."/>
            <person name="Barry K.W."/>
            <person name="Cichocki N."/>
            <person name="Veneault-Fourrey C."/>
            <person name="LaButti K."/>
            <person name="Lindquist E.A."/>
            <person name="Lipzen A."/>
            <person name="Lundell T."/>
            <person name="Morin E."/>
            <person name="Murat C."/>
            <person name="Sun H."/>
            <person name="Tunlid A."/>
            <person name="Henrissat B."/>
            <person name="Grigoriev I.V."/>
            <person name="Hibbett D.S."/>
            <person name="Martin F."/>
            <person name="Nordberg H.P."/>
            <person name="Cantor M.N."/>
            <person name="Hua S.X."/>
        </authorList>
    </citation>
    <scope>NUCLEOTIDE SEQUENCE [LARGE SCALE GENOMIC DNA]</scope>
    <source>
        <strain evidence="5 6">Foug A</strain>
    </source>
</reference>
<dbReference type="HOGENOM" id="CLU_490946_0_0_1"/>
<keyword evidence="2 3" id="KW-0040">ANK repeat</keyword>
<dbReference type="PANTHER" id="PTHR24180">
    <property type="entry name" value="CYCLIN-DEPENDENT KINASE INHIBITOR 2C-RELATED"/>
    <property type="match status" value="1"/>
</dbReference>
<keyword evidence="6" id="KW-1185">Reference proteome</keyword>
<dbReference type="InterPro" id="IPR036770">
    <property type="entry name" value="Ankyrin_rpt-contain_sf"/>
</dbReference>
<dbReference type="InterPro" id="IPR002110">
    <property type="entry name" value="Ankyrin_rpt"/>
</dbReference>
<dbReference type="STRING" id="1036808.A0A0C3AV34"/>
<dbReference type="SMART" id="SM00248">
    <property type="entry name" value="ANK"/>
    <property type="match status" value="3"/>
</dbReference>
<feature type="compositionally biased region" description="Polar residues" evidence="4">
    <location>
        <begin position="459"/>
        <end position="475"/>
    </location>
</feature>
<evidence type="ECO:0000256" key="3">
    <source>
        <dbReference type="PROSITE-ProRule" id="PRU00023"/>
    </source>
</evidence>
<feature type="compositionally biased region" description="Basic and acidic residues" evidence="4">
    <location>
        <begin position="368"/>
        <end position="379"/>
    </location>
</feature>
<evidence type="ECO:0000256" key="2">
    <source>
        <dbReference type="ARBA" id="ARBA00023043"/>
    </source>
</evidence>
<evidence type="ECO:0000313" key="5">
    <source>
        <dbReference type="EMBL" id="KIM68822.1"/>
    </source>
</evidence>
<feature type="repeat" description="ANK" evidence="3">
    <location>
        <begin position="127"/>
        <end position="159"/>
    </location>
</feature>
<dbReference type="Gene3D" id="1.25.40.20">
    <property type="entry name" value="Ankyrin repeat-containing domain"/>
    <property type="match status" value="2"/>
</dbReference>
<evidence type="ECO:0008006" key="7">
    <source>
        <dbReference type="Google" id="ProtNLM"/>
    </source>
</evidence>
<sequence>MAEKDASSKLRKAVKENNLFLVKRLIQRTDMRNPDPAPKRHTSLAWAAVLGHEEIFEFLLTAGHDEEELSKDSENNTILMLLADFKPPPPNPYAPGPSQADLMGAALRMARLYYDRFPWILDWSNSQGKTALHMAALKGNEELVRMLCEWGADFDLSDNNGNTSLHYASAWGHIPVCTVGMTFPCVHIFVHLQIVQLLIDRGCQFSARNNDGFTPSDYAYSFSTKDTLQDSARTQFEVNRKTRRAVYAQAAARGHEWGEGMSDFERPPPVPIKDNVTWTASVRMRSGSGTTTTTDSGDFDSTGLGPALGTSLSSISSSTSQSRPPQHRLDNASSASSNGTFSLPSPGPPQSLLLNPPTPTHASFIVNRMRERDADEMEKYKRRNRSGSGGTSSTDNNKSQVAPPPGFTSAGPSSNGDDITALGTMAITGSTTPRRRRLRPSWSAAQLRNAPSTAAVPPQASQVDASRNRAGTNPGSARPAQPSLVTSTILTRTTSSTDFPGQEDRVVGEPEVYVGPPVQYAHFPEPPRKQGIRSASSSTAAAIGRRLPFNLLSKPTPPPPPEPSHGHQRGSSITSIRG</sequence>
<evidence type="ECO:0000256" key="4">
    <source>
        <dbReference type="SAM" id="MobiDB-lite"/>
    </source>
</evidence>
<proteinExistence type="predicted"/>
<keyword evidence="1" id="KW-0677">Repeat</keyword>
<feature type="region of interest" description="Disordered" evidence="4">
    <location>
        <begin position="517"/>
        <end position="578"/>
    </location>
</feature>
<dbReference type="InterPro" id="IPR051637">
    <property type="entry name" value="Ank_repeat_dom-contain_49"/>
</dbReference>
<organism evidence="5 6">
    <name type="scientific">Scleroderma citrinum Foug A</name>
    <dbReference type="NCBI Taxonomy" id="1036808"/>
    <lineage>
        <taxon>Eukaryota</taxon>
        <taxon>Fungi</taxon>
        <taxon>Dikarya</taxon>
        <taxon>Basidiomycota</taxon>
        <taxon>Agaricomycotina</taxon>
        <taxon>Agaricomycetes</taxon>
        <taxon>Agaricomycetidae</taxon>
        <taxon>Boletales</taxon>
        <taxon>Sclerodermatineae</taxon>
        <taxon>Sclerodermataceae</taxon>
        <taxon>Scleroderma</taxon>
    </lineage>
</organism>
<protein>
    <recommendedName>
        <fullName evidence="7">Ankyrin</fullName>
    </recommendedName>
</protein>
<dbReference type="SUPFAM" id="SSF48403">
    <property type="entry name" value="Ankyrin repeat"/>
    <property type="match status" value="1"/>
</dbReference>
<dbReference type="InParanoid" id="A0A0C3AV34"/>
<feature type="compositionally biased region" description="Low complexity" evidence="4">
    <location>
        <begin position="286"/>
        <end position="303"/>
    </location>
</feature>
<name>A0A0C3AV34_9AGAM</name>
<evidence type="ECO:0000313" key="6">
    <source>
        <dbReference type="Proteomes" id="UP000053989"/>
    </source>
</evidence>
<dbReference type="OrthoDB" id="341259at2759"/>